<dbReference type="SUPFAM" id="SSF51294">
    <property type="entry name" value="Hedgehog/intein (Hint) domain"/>
    <property type="match status" value="1"/>
</dbReference>
<evidence type="ECO:0000313" key="2">
    <source>
        <dbReference type="EMBL" id="MFD1656895.1"/>
    </source>
</evidence>
<evidence type="ECO:0000256" key="1">
    <source>
        <dbReference type="SAM" id="MobiDB-lite"/>
    </source>
</evidence>
<feature type="region of interest" description="Disordered" evidence="1">
    <location>
        <begin position="1"/>
        <end position="39"/>
    </location>
</feature>
<dbReference type="NCBIfam" id="TIGR01443">
    <property type="entry name" value="intein_Cterm"/>
    <property type="match status" value="1"/>
</dbReference>
<proteinExistence type="predicted"/>
<feature type="compositionally biased region" description="Polar residues" evidence="1">
    <location>
        <begin position="119"/>
        <end position="128"/>
    </location>
</feature>
<dbReference type="InterPro" id="IPR036844">
    <property type="entry name" value="Hint_dom_sf"/>
</dbReference>
<protein>
    <recommendedName>
        <fullName evidence="4">Intein C-terminal splicing domain-containing protein</fullName>
    </recommendedName>
</protein>
<keyword evidence="3" id="KW-1185">Reference proteome</keyword>
<organism evidence="2 3">
    <name type="scientific">Streptomyces caeni</name>
    <dbReference type="NCBI Taxonomy" id="2307231"/>
    <lineage>
        <taxon>Bacteria</taxon>
        <taxon>Bacillati</taxon>
        <taxon>Actinomycetota</taxon>
        <taxon>Actinomycetes</taxon>
        <taxon>Kitasatosporales</taxon>
        <taxon>Streptomycetaceae</taxon>
        <taxon>Streptomyces</taxon>
    </lineage>
</organism>
<feature type="compositionally biased region" description="Polar residues" evidence="1">
    <location>
        <begin position="20"/>
        <end position="29"/>
    </location>
</feature>
<feature type="compositionally biased region" description="Basic and acidic residues" evidence="1">
    <location>
        <begin position="95"/>
        <end position="104"/>
    </location>
</feature>
<evidence type="ECO:0008006" key="4">
    <source>
        <dbReference type="Google" id="ProtNLM"/>
    </source>
</evidence>
<dbReference type="RefSeq" id="WP_381077201.1">
    <property type="nucleotide sequence ID" value="NZ_JBHUDX010000004.1"/>
</dbReference>
<dbReference type="Gene3D" id="2.170.16.10">
    <property type="entry name" value="Hedgehog/Intein (Hint) domain"/>
    <property type="match status" value="1"/>
</dbReference>
<accession>A0ABW4IHV3</accession>
<dbReference type="InterPro" id="IPR030934">
    <property type="entry name" value="Intein_C"/>
</dbReference>
<name>A0ABW4IHV3_9ACTN</name>
<reference evidence="3" key="1">
    <citation type="journal article" date="2019" name="Int. J. Syst. Evol. Microbiol.">
        <title>The Global Catalogue of Microorganisms (GCM) 10K type strain sequencing project: providing services to taxonomists for standard genome sequencing and annotation.</title>
        <authorList>
            <consortium name="The Broad Institute Genomics Platform"/>
            <consortium name="The Broad Institute Genome Sequencing Center for Infectious Disease"/>
            <person name="Wu L."/>
            <person name="Ma J."/>
        </authorList>
    </citation>
    <scope>NUCLEOTIDE SEQUENCE [LARGE SCALE GENOMIC DNA]</scope>
    <source>
        <strain evidence="3">CGMCC 1.12470</strain>
    </source>
</reference>
<gene>
    <name evidence="2" type="ORF">ACFSL4_01255</name>
</gene>
<dbReference type="Proteomes" id="UP001597261">
    <property type="component" value="Unassembled WGS sequence"/>
</dbReference>
<evidence type="ECO:0000313" key="3">
    <source>
        <dbReference type="Proteomes" id="UP001597261"/>
    </source>
</evidence>
<sequence>MESERAGIKAGDLRPGMTLHTPSSDTAEATANRHFDKRQRTHDLTVTGVHAYYVLAGQSPLLVHNCDPLADYADSLQPKAGKKSVRYASEYTDANGKRAQREPGRVGPSRSPRGRGRSATASTPRPLP</sequence>
<dbReference type="EMBL" id="JBHUDX010000004">
    <property type="protein sequence ID" value="MFD1656895.1"/>
    <property type="molecule type" value="Genomic_DNA"/>
</dbReference>
<comment type="caution">
    <text evidence="2">The sequence shown here is derived from an EMBL/GenBank/DDBJ whole genome shotgun (WGS) entry which is preliminary data.</text>
</comment>
<dbReference type="PROSITE" id="PS50818">
    <property type="entry name" value="INTEIN_C_TER"/>
    <property type="match status" value="1"/>
</dbReference>
<feature type="region of interest" description="Disordered" evidence="1">
    <location>
        <begin position="73"/>
        <end position="128"/>
    </location>
</feature>